<keyword evidence="2" id="KW-1185">Reference proteome</keyword>
<gene>
    <name evidence="1" type="ORF">ACFQZV_06350</name>
</gene>
<dbReference type="EMBL" id="JBHTIM010000001">
    <property type="protein sequence ID" value="MFD0780918.1"/>
    <property type="molecule type" value="Genomic_DNA"/>
</dbReference>
<dbReference type="PANTHER" id="PTHR38733">
    <property type="entry name" value="PROTEIN MCRC"/>
    <property type="match status" value="1"/>
</dbReference>
<dbReference type="InterPro" id="IPR019292">
    <property type="entry name" value="McrC"/>
</dbReference>
<accession>A0ABW2ZQK3</accession>
<proteinExistence type="predicted"/>
<reference evidence="2" key="1">
    <citation type="journal article" date="2019" name="Int. J. Syst. Evol. Microbiol.">
        <title>The Global Catalogue of Microorganisms (GCM) 10K type strain sequencing project: providing services to taxonomists for standard genome sequencing and annotation.</title>
        <authorList>
            <consortium name="The Broad Institute Genomics Platform"/>
            <consortium name="The Broad Institute Genome Sequencing Center for Infectious Disease"/>
            <person name="Wu L."/>
            <person name="Ma J."/>
        </authorList>
    </citation>
    <scope>NUCLEOTIDE SEQUENCE [LARGE SCALE GENOMIC DNA]</scope>
    <source>
        <strain evidence="2">CCUG 50754</strain>
    </source>
</reference>
<name>A0ABW2ZQK3_9MICO</name>
<organism evidence="1 2">
    <name type="scientific">Microbacterium koreense</name>
    <dbReference type="NCBI Taxonomy" id="323761"/>
    <lineage>
        <taxon>Bacteria</taxon>
        <taxon>Bacillati</taxon>
        <taxon>Actinomycetota</taxon>
        <taxon>Actinomycetes</taxon>
        <taxon>Micrococcales</taxon>
        <taxon>Microbacteriaceae</taxon>
        <taxon>Microbacterium</taxon>
    </lineage>
</organism>
<comment type="caution">
    <text evidence="1">The sequence shown here is derived from an EMBL/GenBank/DDBJ whole genome shotgun (WGS) entry which is preliminary data.</text>
</comment>
<evidence type="ECO:0000313" key="2">
    <source>
        <dbReference type="Proteomes" id="UP001597042"/>
    </source>
</evidence>
<evidence type="ECO:0000313" key="1">
    <source>
        <dbReference type="EMBL" id="MFD0780918.1"/>
    </source>
</evidence>
<sequence>MTDLRRLQLTESFEPFGCRLSDAQWRTLHASRLVNVVPTVGGSVALAPSGRVGAVRVGDLQVEVWPKEKVKLAHLLFMLGYAADPGYRPEAIDADAYDDLWPALAESLARLVERALLGGVLQGYRSLEESSNVVRGRIRVPDQLRRRPGRIYPTEITYDEYMTDIAENQILRTALRRMRAVPRLRPGASARLSHLDNRLDGVAVLRRGAPLPSWRPTRLNARYVPALRLAELVIRSTSAQVGEDGVEIAAFVVSMWKVFEDFVTSALREAIAERGRRAVTQKRWWFDEPRADRVNRVPMAIDLLEYGDAGPLMVYDAKYKAASGDGRYPNADFYQMLAYCTTVGLDRAVLVYAQGGRPLDRRVANSSVTIREWPLDLSLSPAEMLASIGRAVDWASMPFEAITERTAYGVPA</sequence>
<dbReference type="Proteomes" id="UP001597042">
    <property type="component" value="Unassembled WGS sequence"/>
</dbReference>
<protein>
    <submittedName>
        <fullName evidence="1">McrC family protein</fullName>
    </submittedName>
</protein>
<dbReference type="PANTHER" id="PTHR38733:SF1">
    <property type="entry name" value="TYPE IV METHYL-DIRECTED RESTRICTION ENZYME ECOKMCRBC"/>
    <property type="match status" value="1"/>
</dbReference>
<dbReference type="RefSeq" id="WP_378752210.1">
    <property type="nucleotide sequence ID" value="NZ_JBHSSV010000008.1"/>
</dbReference>
<dbReference type="Pfam" id="PF10117">
    <property type="entry name" value="McrBC"/>
    <property type="match status" value="1"/>
</dbReference>